<accession>A0A395XFX7</accession>
<protein>
    <submittedName>
        <fullName evidence="1">Uncharacterized protein</fullName>
    </submittedName>
</protein>
<dbReference type="AlphaFoldDB" id="A0A395XFX7"/>
<dbReference type="EMBL" id="QRZV01000009">
    <property type="protein sequence ID" value="RGW07014.1"/>
    <property type="molecule type" value="Genomic_DNA"/>
</dbReference>
<reference evidence="1 2" key="1">
    <citation type="submission" date="2018-08" db="EMBL/GenBank/DDBJ databases">
        <title>A genome reference for cultivated species of the human gut microbiota.</title>
        <authorList>
            <person name="Zou Y."/>
            <person name="Xue W."/>
            <person name="Luo G."/>
        </authorList>
    </citation>
    <scope>NUCLEOTIDE SEQUENCE [LARGE SCALE GENOMIC DNA]</scope>
    <source>
        <strain evidence="1 2">AF13-3LB</strain>
    </source>
</reference>
<dbReference type="Proteomes" id="UP000265970">
    <property type="component" value="Unassembled WGS sequence"/>
</dbReference>
<name>A0A395XFX7_9BIFI</name>
<evidence type="ECO:0000313" key="2">
    <source>
        <dbReference type="Proteomes" id="UP000265970"/>
    </source>
</evidence>
<evidence type="ECO:0000313" key="1">
    <source>
        <dbReference type="EMBL" id="RGW07014.1"/>
    </source>
</evidence>
<sequence length="61" mass="6971">MSIKDSGGFSVTRSPYLDVSGRKVYIVEILISPAQWLRLTYSEADLQEIRRIIDRALKEDA</sequence>
<dbReference type="RefSeq" id="WP_118239778.1">
    <property type="nucleotide sequence ID" value="NZ_QRZV01000009.1"/>
</dbReference>
<gene>
    <name evidence="1" type="ORF">DWV92_09355</name>
</gene>
<proteinExistence type="predicted"/>
<organism evidence="1 2">
    <name type="scientific">Bifidobacterium pseudolongum</name>
    <dbReference type="NCBI Taxonomy" id="1694"/>
    <lineage>
        <taxon>Bacteria</taxon>
        <taxon>Bacillati</taxon>
        <taxon>Actinomycetota</taxon>
        <taxon>Actinomycetes</taxon>
        <taxon>Bifidobacteriales</taxon>
        <taxon>Bifidobacteriaceae</taxon>
        <taxon>Bifidobacterium</taxon>
    </lineage>
</organism>
<comment type="caution">
    <text evidence="1">The sequence shown here is derived from an EMBL/GenBank/DDBJ whole genome shotgun (WGS) entry which is preliminary data.</text>
</comment>